<dbReference type="EMBL" id="BIFQ01000001">
    <property type="protein sequence ID" value="GCE02717.1"/>
    <property type="molecule type" value="Genomic_DNA"/>
</dbReference>
<keyword evidence="7 14" id="KW-0479">Metal-binding</keyword>
<dbReference type="NCBIfam" id="TIGR00506">
    <property type="entry name" value="ribB"/>
    <property type="match status" value="1"/>
</dbReference>
<comment type="similarity">
    <text evidence="14">Belongs to the GTP cyclohydrolase II family.</text>
</comment>
<comment type="catalytic activity">
    <reaction evidence="13 14">
        <text>GTP + 4 H2O = 2,5-diamino-6-hydroxy-4-(5-phosphoribosylamino)-pyrimidine + formate + 2 phosphate + 3 H(+)</text>
        <dbReference type="Rhea" id="RHEA:23704"/>
        <dbReference type="ChEBI" id="CHEBI:15377"/>
        <dbReference type="ChEBI" id="CHEBI:15378"/>
        <dbReference type="ChEBI" id="CHEBI:15740"/>
        <dbReference type="ChEBI" id="CHEBI:37565"/>
        <dbReference type="ChEBI" id="CHEBI:43474"/>
        <dbReference type="ChEBI" id="CHEBI:58614"/>
        <dbReference type="EC" id="3.5.4.25"/>
    </reaction>
</comment>
<dbReference type="Proteomes" id="UP000287224">
    <property type="component" value="Unassembled WGS sequence"/>
</dbReference>
<sequence length="396" mass="43188">MLLICDDEDRENEADLCLAAQFATPQAINFLMHSACGLICVAMAGELLDTLRLPLISGEGKPLQGTAFTMSVDAYTSTTTGISAHDRAQTIRTLVNPLTRPEDLARPGHVFPLRARSGGTLERRGHTEASVDLMRIAGLTPGAVICEVLDHAGNAARGATLRKMAHEWGIGIISVDAIARFRRDHRASLVAQTQLPLPEARFTTLAYREIDSGKQYVALFLGDLTDRQGIPPLVRLHSACATGDIFGSQRCDCQAQLHTALHAIATEGRGVLLYLPHEGRGIGLSAKLQAYALQDKGYDTLEANEKLGYPVDARDYATAVEILQDLHITRARLMTNSPKKIQALASAGIQVERVPIEIQPTVDNIRYLHTKYQRLGHLFADPQTTDVSSLLKECEL</sequence>
<evidence type="ECO:0000256" key="1">
    <source>
        <dbReference type="ARBA" id="ARBA00000141"/>
    </source>
</evidence>
<evidence type="ECO:0000256" key="10">
    <source>
        <dbReference type="ARBA" id="ARBA00022833"/>
    </source>
</evidence>
<evidence type="ECO:0000313" key="16">
    <source>
        <dbReference type="EMBL" id="GCE02717.1"/>
    </source>
</evidence>
<evidence type="ECO:0000256" key="2">
    <source>
        <dbReference type="ARBA" id="ARBA00002284"/>
    </source>
</evidence>
<evidence type="ECO:0000256" key="12">
    <source>
        <dbReference type="ARBA" id="ARBA00043932"/>
    </source>
</evidence>
<dbReference type="CDD" id="cd00641">
    <property type="entry name" value="GTP_cyclohydro2"/>
    <property type="match status" value="1"/>
</dbReference>
<comment type="function">
    <text evidence="2">Catalyzes the conversion of D-ribulose 5-phosphate to formate and 3,4-dihydroxy-2-butanone 4-phosphate.</text>
</comment>
<dbReference type="GO" id="GO:0003935">
    <property type="term" value="F:GTP cyclohydrolase II activity"/>
    <property type="evidence" value="ECO:0007669"/>
    <property type="project" value="UniProtKB-UniRule"/>
</dbReference>
<feature type="binding site" evidence="14">
    <location>
        <begin position="278"/>
        <end position="280"/>
    </location>
    <ligand>
        <name>GTP</name>
        <dbReference type="ChEBI" id="CHEBI:37565"/>
    </ligand>
</feature>
<dbReference type="PIRSF" id="PIRSF001259">
    <property type="entry name" value="RibA"/>
    <property type="match status" value="1"/>
</dbReference>
<feature type="active site" description="Nucleophile" evidence="14">
    <location>
        <position position="314"/>
    </location>
</feature>
<feature type="binding site" evidence="14">
    <location>
        <position position="253"/>
    </location>
    <ligand>
        <name>Zn(2+)</name>
        <dbReference type="ChEBI" id="CHEBI:29105"/>
        <note>catalytic</note>
    </ligand>
</feature>
<dbReference type="GO" id="GO:0005829">
    <property type="term" value="C:cytosol"/>
    <property type="evidence" value="ECO:0007669"/>
    <property type="project" value="TreeGrafter"/>
</dbReference>
<evidence type="ECO:0000313" key="17">
    <source>
        <dbReference type="Proteomes" id="UP000287224"/>
    </source>
</evidence>
<gene>
    <name evidence="16" type="primary">ribBA</name>
    <name evidence="14" type="synonym">ribA</name>
    <name evidence="16" type="ORF">KDAU_00460</name>
</gene>
<evidence type="ECO:0000256" key="14">
    <source>
        <dbReference type="HAMAP-Rule" id="MF_00179"/>
    </source>
</evidence>
<comment type="pathway">
    <text evidence="3 14">Cofactor biosynthesis; riboflavin biosynthesis; 5-amino-6-(D-ribitylamino)uracil from GTP: step 1/4.</text>
</comment>
<dbReference type="GO" id="GO:0008686">
    <property type="term" value="F:3,4-dihydroxy-2-butanone-4-phosphate synthase activity"/>
    <property type="evidence" value="ECO:0007669"/>
    <property type="project" value="UniProtKB-EC"/>
</dbReference>
<dbReference type="NCBIfam" id="NF001591">
    <property type="entry name" value="PRK00393.1"/>
    <property type="match status" value="1"/>
</dbReference>
<feature type="binding site" evidence="14">
    <location>
        <position position="300"/>
    </location>
    <ligand>
        <name>GTP</name>
        <dbReference type="ChEBI" id="CHEBI:37565"/>
    </ligand>
</feature>
<evidence type="ECO:0000256" key="9">
    <source>
        <dbReference type="ARBA" id="ARBA00022801"/>
    </source>
</evidence>
<dbReference type="InterPro" id="IPR000422">
    <property type="entry name" value="DHBP_synthase_RibB"/>
</dbReference>
<dbReference type="AlphaFoldDB" id="A0A401Z772"/>
<feature type="binding site" evidence="14">
    <location>
        <position position="240"/>
    </location>
    <ligand>
        <name>Zn(2+)</name>
        <dbReference type="ChEBI" id="CHEBI:29105"/>
        <note>catalytic</note>
    </ligand>
</feature>
<dbReference type="PANTHER" id="PTHR21327">
    <property type="entry name" value="GTP CYCLOHYDROLASE II-RELATED"/>
    <property type="match status" value="1"/>
</dbReference>
<evidence type="ECO:0000256" key="11">
    <source>
        <dbReference type="ARBA" id="ARBA00023134"/>
    </source>
</evidence>
<keyword evidence="10 14" id="KW-0862">Zinc</keyword>
<proteinExistence type="inferred from homology"/>
<dbReference type="GO" id="GO:0005525">
    <property type="term" value="F:GTP binding"/>
    <property type="evidence" value="ECO:0007669"/>
    <property type="project" value="UniProtKB-KW"/>
</dbReference>
<protein>
    <recommendedName>
        <fullName evidence="14">GTP cyclohydrolase-2</fullName>
        <ecNumber evidence="14">3.5.4.25</ecNumber>
    </recommendedName>
    <alternativeName>
        <fullName evidence="14">GTP cyclohydrolase II</fullName>
    </alternativeName>
</protein>
<keyword evidence="6 14" id="KW-0686">Riboflavin biosynthesis</keyword>
<feature type="binding site" evidence="14">
    <location>
        <begin position="235"/>
        <end position="239"/>
    </location>
    <ligand>
        <name>GTP</name>
        <dbReference type="ChEBI" id="CHEBI:37565"/>
    </ligand>
</feature>
<dbReference type="InterPro" id="IPR036144">
    <property type="entry name" value="RibA-like_sf"/>
</dbReference>
<name>A0A401Z772_9CHLR</name>
<feature type="domain" description="GTP cyclohydrolase II" evidence="15">
    <location>
        <begin position="191"/>
        <end position="353"/>
    </location>
</feature>
<keyword evidence="17" id="KW-1185">Reference proteome</keyword>
<reference evidence="17" key="1">
    <citation type="submission" date="2018-12" db="EMBL/GenBank/DDBJ databases">
        <title>Tengunoibacter tsumagoiensis gen. nov., sp. nov., Dictyobacter kobayashii sp. nov., D. alpinus sp. nov., and D. joshuensis sp. nov. and description of Dictyobacteraceae fam. nov. within the order Ktedonobacterales isolated from Tengu-no-mugimeshi.</title>
        <authorList>
            <person name="Wang C.M."/>
            <person name="Zheng Y."/>
            <person name="Sakai Y."/>
            <person name="Toyoda A."/>
            <person name="Minakuchi Y."/>
            <person name="Abe K."/>
            <person name="Yokota A."/>
            <person name="Yabe S."/>
        </authorList>
    </citation>
    <scope>NUCLEOTIDE SEQUENCE [LARGE SCALE GENOMIC DNA]</scope>
    <source>
        <strain evidence="17">S-27</strain>
    </source>
</reference>
<evidence type="ECO:0000256" key="4">
    <source>
        <dbReference type="ARBA" id="ARBA00004904"/>
    </source>
</evidence>
<dbReference type="GO" id="GO:0009231">
    <property type="term" value="P:riboflavin biosynthetic process"/>
    <property type="evidence" value="ECO:0007669"/>
    <property type="project" value="UniProtKB-UniRule"/>
</dbReference>
<comment type="caution">
    <text evidence="16">The sequence shown here is derived from an EMBL/GenBank/DDBJ whole genome shotgun (WGS) entry which is preliminary data.</text>
</comment>
<evidence type="ECO:0000256" key="3">
    <source>
        <dbReference type="ARBA" id="ARBA00004853"/>
    </source>
</evidence>
<comment type="function">
    <text evidence="12 14">Catalyzes the conversion of GTP to 2,5-diamino-6-ribosylamino-4(3H)-pyrimidinone 5'-phosphate (DARP), formate and pyrophosphate.</text>
</comment>
<evidence type="ECO:0000256" key="6">
    <source>
        <dbReference type="ARBA" id="ARBA00022619"/>
    </source>
</evidence>
<dbReference type="Gene3D" id="3.90.870.10">
    <property type="entry name" value="DHBP synthase"/>
    <property type="match status" value="1"/>
</dbReference>
<dbReference type="NCBIfam" id="TIGR00505">
    <property type="entry name" value="ribA"/>
    <property type="match status" value="1"/>
</dbReference>
<dbReference type="FunFam" id="3.40.50.10990:FF:000001">
    <property type="entry name" value="Riboflavin biosynthesis protein RibBA"/>
    <property type="match status" value="1"/>
</dbReference>
<dbReference type="Pfam" id="PF00926">
    <property type="entry name" value="DHBP_synthase"/>
    <property type="match status" value="1"/>
</dbReference>
<evidence type="ECO:0000259" key="15">
    <source>
        <dbReference type="Pfam" id="PF00925"/>
    </source>
</evidence>
<dbReference type="Gene3D" id="3.40.50.10990">
    <property type="entry name" value="GTP cyclohydrolase II"/>
    <property type="match status" value="1"/>
</dbReference>
<evidence type="ECO:0000256" key="13">
    <source>
        <dbReference type="ARBA" id="ARBA00049295"/>
    </source>
</evidence>
<dbReference type="InterPro" id="IPR017945">
    <property type="entry name" value="DHBP_synth_RibB-like_a/b_dom"/>
</dbReference>
<comment type="similarity">
    <text evidence="5">In the N-terminal section; belongs to the DHBP synthase family.</text>
</comment>
<dbReference type="Pfam" id="PF00925">
    <property type="entry name" value="GTP_cyclohydro2"/>
    <property type="match status" value="1"/>
</dbReference>
<dbReference type="PANTHER" id="PTHR21327:SF18">
    <property type="entry name" value="3,4-DIHYDROXY-2-BUTANONE 4-PHOSPHATE SYNTHASE"/>
    <property type="match status" value="1"/>
</dbReference>
<evidence type="ECO:0000256" key="8">
    <source>
        <dbReference type="ARBA" id="ARBA00022741"/>
    </source>
</evidence>
<feature type="active site" description="Proton acceptor" evidence="14">
    <location>
        <position position="312"/>
    </location>
</feature>
<dbReference type="SUPFAM" id="SSF142695">
    <property type="entry name" value="RibA-like"/>
    <property type="match status" value="1"/>
</dbReference>
<feature type="binding site" evidence="14">
    <location>
        <position position="340"/>
    </location>
    <ligand>
        <name>GTP</name>
        <dbReference type="ChEBI" id="CHEBI:37565"/>
    </ligand>
</feature>
<comment type="pathway">
    <text evidence="4">Cofactor biosynthesis; riboflavin biosynthesis; 2-hydroxy-3-oxobutyl phosphate from D-ribulose 5-phosphate: step 1/1.</text>
</comment>
<evidence type="ECO:0000256" key="7">
    <source>
        <dbReference type="ARBA" id="ARBA00022723"/>
    </source>
</evidence>
<accession>A0A401Z772</accession>
<evidence type="ECO:0000256" key="5">
    <source>
        <dbReference type="ARBA" id="ARBA00005520"/>
    </source>
</evidence>
<dbReference type="GO" id="GO:0008270">
    <property type="term" value="F:zinc ion binding"/>
    <property type="evidence" value="ECO:0007669"/>
    <property type="project" value="UniProtKB-UniRule"/>
</dbReference>
<comment type="cofactor">
    <cofactor evidence="14">
        <name>Zn(2+)</name>
        <dbReference type="ChEBI" id="CHEBI:29105"/>
    </cofactor>
    <text evidence="14">Binds 1 zinc ion per subunit.</text>
</comment>
<keyword evidence="11 14" id="KW-0342">GTP-binding</keyword>
<dbReference type="EC" id="3.5.4.25" evidence="14"/>
<keyword evidence="8 14" id="KW-0547">Nucleotide-binding</keyword>
<feature type="binding site" evidence="14">
    <location>
        <position position="251"/>
    </location>
    <ligand>
        <name>Zn(2+)</name>
        <dbReference type="ChEBI" id="CHEBI:29105"/>
        <note>catalytic</note>
    </ligand>
</feature>
<dbReference type="HAMAP" id="MF_00179">
    <property type="entry name" value="RibA"/>
    <property type="match status" value="1"/>
</dbReference>
<dbReference type="InterPro" id="IPR032677">
    <property type="entry name" value="GTP_cyclohydro_II"/>
</dbReference>
<feature type="binding site" evidence="14">
    <location>
        <position position="335"/>
    </location>
    <ligand>
        <name>GTP</name>
        <dbReference type="ChEBI" id="CHEBI:37565"/>
    </ligand>
</feature>
<comment type="catalytic activity">
    <reaction evidence="1">
        <text>D-ribulose 5-phosphate = (2S)-2-hydroxy-3-oxobutyl phosphate + formate + H(+)</text>
        <dbReference type="Rhea" id="RHEA:18457"/>
        <dbReference type="ChEBI" id="CHEBI:15378"/>
        <dbReference type="ChEBI" id="CHEBI:15740"/>
        <dbReference type="ChEBI" id="CHEBI:58121"/>
        <dbReference type="ChEBI" id="CHEBI:58830"/>
        <dbReference type="EC" id="4.1.99.12"/>
    </reaction>
</comment>
<keyword evidence="9 14" id="KW-0378">Hydrolase</keyword>
<dbReference type="UniPathway" id="UPA00275">
    <property type="reaction ID" value="UER00399"/>
</dbReference>
<dbReference type="InterPro" id="IPR000926">
    <property type="entry name" value="RibA"/>
</dbReference>
<organism evidence="16 17">
    <name type="scientific">Dictyobacter aurantiacus</name>
    <dbReference type="NCBI Taxonomy" id="1936993"/>
    <lineage>
        <taxon>Bacteria</taxon>
        <taxon>Bacillati</taxon>
        <taxon>Chloroflexota</taxon>
        <taxon>Ktedonobacteria</taxon>
        <taxon>Ktedonobacterales</taxon>
        <taxon>Dictyobacteraceae</taxon>
        <taxon>Dictyobacter</taxon>
    </lineage>
</organism>
<feature type="binding site" evidence="14">
    <location>
        <position position="256"/>
    </location>
    <ligand>
        <name>GTP</name>
        <dbReference type="ChEBI" id="CHEBI:37565"/>
    </ligand>
</feature>
<dbReference type="SUPFAM" id="SSF55821">
    <property type="entry name" value="YrdC/RibB"/>
    <property type="match status" value="1"/>
</dbReference>